<dbReference type="InterPro" id="IPR014027">
    <property type="entry name" value="UDP-Glc/GDP-Man_DH_C"/>
</dbReference>
<keyword evidence="13" id="KW-1185">Reference proteome</keyword>
<dbReference type="SUPFAM" id="SSF48179">
    <property type="entry name" value="6-phosphogluconate dehydrogenase C-terminal domain-like"/>
    <property type="match status" value="1"/>
</dbReference>
<accession>A0A9X4H2V3</accession>
<reference evidence="12" key="1">
    <citation type="submission" date="2022-02" db="EMBL/GenBank/DDBJ databases">
        <authorList>
            <person name="Leng L."/>
        </authorList>
    </citation>
    <scope>NUCLEOTIDE SEQUENCE</scope>
    <source>
        <strain evidence="12">JI</strain>
    </source>
</reference>
<dbReference type="AlphaFoldDB" id="A0A9X4H2V3"/>
<keyword evidence="5 7" id="KW-0520">NAD</keyword>
<evidence type="ECO:0000256" key="10">
    <source>
        <dbReference type="PIRSR" id="PIRSR500134-3"/>
    </source>
</evidence>
<feature type="binding site" evidence="10">
    <location>
        <position position="86"/>
    </location>
    <ligand>
        <name>NAD(+)</name>
        <dbReference type="ChEBI" id="CHEBI:57540"/>
    </ligand>
</feature>
<evidence type="ECO:0000256" key="4">
    <source>
        <dbReference type="ARBA" id="ARBA00023002"/>
    </source>
</evidence>
<dbReference type="GO" id="GO:0000271">
    <property type="term" value="P:polysaccharide biosynthetic process"/>
    <property type="evidence" value="ECO:0007669"/>
    <property type="project" value="InterPro"/>
</dbReference>
<feature type="binding site" evidence="9">
    <location>
        <position position="258"/>
    </location>
    <ligand>
        <name>substrate</name>
    </ligand>
</feature>
<dbReference type="GO" id="GO:0003979">
    <property type="term" value="F:UDP-glucose 6-dehydrogenase activity"/>
    <property type="evidence" value="ECO:0007669"/>
    <property type="project" value="UniProtKB-EC"/>
</dbReference>
<feature type="binding site" evidence="10">
    <location>
        <position position="264"/>
    </location>
    <ligand>
        <name>NAD(+)</name>
        <dbReference type="ChEBI" id="CHEBI:57540"/>
    </ligand>
</feature>
<gene>
    <name evidence="12" type="ORF">L7E55_12420</name>
</gene>
<name>A0A9X4H2V3_9FIRM</name>
<evidence type="ECO:0000256" key="5">
    <source>
        <dbReference type="ARBA" id="ARBA00023027"/>
    </source>
</evidence>
<keyword evidence="4 7" id="KW-0560">Oxidoreductase</keyword>
<feature type="binding site" evidence="10">
    <location>
        <position position="37"/>
    </location>
    <ligand>
        <name>NAD(+)</name>
        <dbReference type="ChEBI" id="CHEBI:57540"/>
    </ligand>
</feature>
<evidence type="ECO:0000256" key="7">
    <source>
        <dbReference type="PIRNR" id="PIRNR000124"/>
    </source>
</evidence>
<dbReference type="Gene3D" id="3.40.50.720">
    <property type="entry name" value="NAD(P)-binding Rossmann-like Domain"/>
    <property type="match status" value="2"/>
</dbReference>
<dbReference type="PANTHER" id="PTHR43750:SF3">
    <property type="entry name" value="UDP-GLUCOSE 6-DEHYDROGENASE TUAD"/>
    <property type="match status" value="1"/>
</dbReference>
<feature type="binding site" evidence="10">
    <location>
        <position position="329"/>
    </location>
    <ligand>
        <name>NAD(+)</name>
        <dbReference type="ChEBI" id="CHEBI:57540"/>
    </ligand>
</feature>
<dbReference type="Gene3D" id="1.20.5.100">
    <property type="entry name" value="Cytochrome c1, transmembrane anchor, C-terminal"/>
    <property type="match status" value="1"/>
</dbReference>
<dbReference type="GO" id="GO:0051287">
    <property type="term" value="F:NAD binding"/>
    <property type="evidence" value="ECO:0007669"/>
    <property type="project" value="InterPro"/>
</dbReference>
<dbReference type="SMART" id="SM00984">
    <property type="entry name" value="UDPG_MGDP_dh_C"/>
    <property type="match status" value="1"/>
</dbReference>
<feature type="binding site" evidence="9">
    <location>
        <position position="205"/>
    </location>
    <ligand>
        <name>substrate</name>
    </ligand>
</feature>
<comment type="similarity">
    <text evidence="2 7">Belongs to the UDP-glucose/GDP-mannose dehydrogenase family.</text>
</comment>
<comment type="pathway">
    <text evidence="1">Nucleotide-sugar biosynthesis; UDP-alpha-D-glucuronate biosynthesis; UDP-alpha-D-glucuronate from UDP-alpha-D-glucose: step 1/1.</text>
</comment>
<comment type="catalytic activity">
    <reaction evidence="6 7">
        <text>UDP-alpha-D-glucose + 2 NAD(+) + H2O = UDP-alpha-D-glucuronate + 2 NADH + 3 H(+)</text>
        <dbReference type="Rhea" id="RHEA:23596"/>
        <dbReference type="ChEBI" id="CHEBI:15377"/>
        <dbReference type="ChEBI" id="CHEBI:15378"/>
        <dbReference type="ChEBI" id="CHEBI:57540"/>
        <dbReference type="ChEBI" id="CHEBI:57945"/>
        <dbReference type="ChEBI" id="CHEBI:58052"/>
        <dbReference type="ChEBI" id="CHEBI:58885"/>
        <dbReference type="EC" id="1.1.1.22"/>
    </reaction>
</comment>
<organism evidence="12 13">
    <name type="scientific">Pelotomaculum isophthalicicum JI</name>
    <dbReference type="NCBI Taxonomy" id="947010"/>
    <lineage>
        <taxon>Bacteria</taxon>
        <taxon>Bacillati</taxon>
        <taxon>Bacillota</taxon>
        <taxon>Clostridia</taxon>
        <taxon>Eubacteriales</taxon>
        <taxon>Desulfotomaculaceae</taxon>
        <taxon>Pelotomaculum</taxon>
    </lineage>
</organism>
<dbReference type="NCBIfam" id="TIGR03026">
    <property type="entry name" value="NDP-sugDHase"/>
    <property type="match status" value="1"/>
</dbReference>
<feature type="active site" description="Nucleophile" evidence="8">
    <location>
        <position position="261"/>
    </location>
</feature>
<dbReference type="PIRSF" id="PIRSF000124">
    <property type="entry name" value="UDPglc_GDPman_dh"/>
    <property type="match status" value="1"/>
</dbReference>
<sequence length="431" mass="47194">MDSIAILGGMGYVGLVTAVGLADLGYKVISADISEEKVFLAKQGKFLIYEDGLEELFQKNKERIDFTTDIGLAVLDSSIIFIAVGTPPRNDGEADLGQIIEVAEIIAQKLNEYKIIVVKSTVPIGTFELVQDILKGYGKVEGKDYDLVFNPEFLREGAAVHDFLHPQRTVIGSSNQLAARRIGELFNTFQSPLIYTTIINAQMIKYGANAFLASRVSFVNELASICERVGADITVVADVMGMDERIGRGYLQAGIGFGGPCLGKDLQALVKMAELFDYDSRLLKGVLEKNIQQRKSIVRKIKRALNNTLFHKKVGVLGLAFKPDTGDVRMSPAIDIVKELINSGADVIAYDPQGNKEAGELIKELKLSEDPYEIARGADALAILTGWRDFENLDWLKIINNMSGNVLVDAVNLLSPEIINEVGFNYIGVGR</sequence>
<dbReference type="InterPro" id="IPR036291">
    <property type="entry name" value="NAD(P)-bd_dom_sf"/>
</dbReference>
<dbReference type="EC" id="1.1.1.22" evidence="3 7"/>
<feature type="binding site" evidence="10">
    <location>
        <position position="121"/>
    </location>
    <ligand>
        <name>NAD(+)</name>
        <dbReference type="ChEBI" id="CHEBI:57540"/>
    </ligand>
</feature>
<dbReference type="Pfam" id="PF03720">
    <property type="entry name" value="UDPG_MGDP_dh_C"/>
    <property type="match status" value="1"/>
</dbReference>
<feature type="binding site" evidence="10">
    <location>
        <position position="32"/>
    </location>
    <ligand>
        <name>NAD(+)</name>
        <dbReference type="ChEBI" id="CHEBI:57540"/>
    </ligand>
</feature>
<feature type="domain" description="UDP-glucose/GDP-mannose dehydrogenase C-terminal" evidence="11">
    <location>
        <begin position="315"/>
        <end position="416"/>
    </location>
</feature>
<dbReference type="PIRSF" id="PIRSF500134">
    <property type="entry name" value="UDPglc_DH_bac"/>
    <property type="match status" value="1"/>
</dbReference>
<feature type="binding site" evidence="9">
    <location>
        <begin position="153"/>
        <end position="156"/>
    </location>
    <ligand>
        <name>substrate</name>
    </ligand>
</feature>
<dbReference type="Pfam" id="PF00984">
    <property type="entry name" value="UDPG_MGDP_dh"/>
    <property type="match status" value="1"/>
</dbReference>
<dbReference type="InterPro" id="IPR036220">
    <property type="entry name" value="UDP-Glc/GDP-Man_DH_C_sf"/>
</dbReference>
<evidence type="ECO:0000313" key="13">
    <source>
        <dbReference type="Proteomes" id="UP001154312"/>
    </source>
</evidence>
<dbReference type="SUPFAM" id="SSF52413">
    <property type="entry name" value="UDP-glucose/GDP-mannose dehydrogenase C-terminal domain"/>
    <property type="match status" value="1"/>
</dbReference>
<dbReference type="InterPro" id="IPR008927">
    <property type="entry name" value="6-PGluconate_DH-like_C_sf"/>
</dbReference>
<dbReference type="InterPro" id="IPR014026">
    <property type="entry name" value="UDP-Glc/GDP-Man_DH_dimer"/>
</dbReference>
<dbReference type="Proteomes" id="UP001154312">
    <property type="component" value="Unassembled WGS sequence"/>
</dbReference>
<evidence type="ECO:0000256" key="9">
    <source>
        <dbReference type="PIRSR" id="PIRSR500134-2"/>
    </source>
</evidence>
<dbReference type="InterPro" id="IPR017476">
    <property type="entry name" value="UDP-Glc/GDP-Man"/>
</dbReference>
<comment type="caution">
    <text evidence="12">The sequence shown here is derived from an EMBL/GenBank/DDBJ whole genome shotgun (WGS) entry which is preliminary data.</text>
</comment>
<feature type="binding site" evidence="9">
    <location>
        <position position="322"/>
    </location>
    <ligand>
        <name>substrate</name>
    </ligand>
</feature>
<dbReference type="RefSeq" id="WP_277444594.1">
    <property type="nucleotide sequence ID" value="NZ_JAKOAV010000024.1"/>
</dbReference>
<feature type="binding site" evidence="10">
    <location>
        <position position="156"/>
    </location>
    <ligand>
        <name>NAD(+)</name>
        <dbReference type="ChEBI" id="CHEBI:57540"/>
    </ligand>
</feature>
<evidence type="ECO:0000256" key="2">
    <source>
        <dbReference type="ARBA" id="ARBA00006601"/>
    </source>
</evidence>
<dbReference type="InterPro" id="IPR028357">
    <property type="entry name" value="UDPglc_DH_bac"/>
</dbReference>
<evidence type="ECO:0000259" key="11">
    <source>
        <dbReference type="SMART" id="SM00984"/>
    </source>
</evidence>
<evidence type="ECO:0000256" key="8">
    <source>
        <dbReference type="PIRSR" id="PIRSR500134-1"/>
    </source>
</evidence>
<protein>
    <recommendedName>
        <fullName evidence="3 7">UDP-glucose 6-dehydrogenase</fullName>
        <ecNumber evidence="3 7">1.1.1.22</ecNumber>
    </recommendedName>
</protein>
<dbReference type="PANTHER" id="PTHR43750">
    <property type="entry name" value="UDP-GLUCOSE 6-DEHYDROGENASE TUAD"/>
    <property type="match status" value="1"/>
</dbReference>
<evidence type="ECO:0000256" key="3">
    <source>
        <dbReference type="ARBA" id="ARBA00012954"/>
    </source>
</evidence>
<evidence type="ECO:0000256" key="6">
    <source>
        <dbReference type="ARBA" id="ARBA00047473"/>
    </source>
</evidence>
<evidence type="ECO:0000256" key="1">
    <source>
        <dbReference type="ARBA" id="ARBA00004701"/>
    </source>
</evidence>
<feature type="binding site" evidence="9">
    <location>
        <begin position="250"/>
        <end position="254"/>
    </location>
    <ligand>
        <name>substrate</name>
    </ligand>
</feature>
<dbReference type="InterPro" id="IPR001732">
    <property type="entry name" value="UDP-Glc/GDP-Man_DH_N"/>
</dbReference>
<proteinExistence type="inferred from homology"/>
<evidence type="ECO:0000313" key="12">
    <source>
        <dbReference type="EMBL" id="MDF9409150.1"/>
    </source>
</evidence>
<dbReference type="Pfam" id="PF03721">
    <property type="entry name" value="UDPG_MGDP_dh_N"/>
    <property type="match status" value="1"/>
</dbReference>
<dbReference type="SUPFAM" id="SSF51735">
    <property type="entry name" value="NAD(P)-binding Rossmann-fold domains"/>
    <property type="match status" value="1"/>
</dbReference>
<dbReference type="EMBL" id="JAKOAV010000024">
    <property type="protein sequence ID" value="MDF9409150.1"/>
    <property type="molecule type" value="Genomic_DNA"/>
</dbReference>